<keyword evidence="7" id="KW-0256">Endoplasmic reticulum</keyword>
<accession>A0A316VK43</accession>
<dbReference type="FunCoup" id="A0A316VK43">
    <property type="interactions" value="59"/>
</dbReference>
<dbReference type="Pfam" id="PF10681">
    <property type="entry name" value="Rot1"/>
    <property type="match status" value="1"/>
</dbReference>
<evidence type="ECO:0000256" key="9">
    <source>
        <dbReference type="ARBA" id="ARBA00023136"/>
    </source>
</evidence>
<dbReference type="InParanoid" id="A0A316VK43"/>
<evidence type="ECO:0000313" key="12">
    <source>
        <dbReference type="Proteomes" id="UP000245771"/>
    </source>
</evidence>
<keyword evidence="12" id="KW-1185">Reference proteome</keyword>
<comment type="similarity">
    <text evidence="2">Belongs to the ROT1 family.</text>
</comment>
<sequence length="210" mass="23665">MLSQSSRIQTILVIATVWLATFFTFTKAQAVRTQADDPINIVGTWTTGSGQVATGLNFFNPLNQTFNVPKVGGQSYSFTSDGHWEQALFIFTADPANPNCAQAQLIWQHGTFTMNQNGSLSLTPYIGDGRQLIQNGCTQVSSSITSYDQAEYMQSFYIRQEWHFGSGGYYLQMYEFDGTPKPWMWLTYKPPQMLPTQQLKQTVYGHVNHS</sequence>
<evidence type="ECO:0000256" key="4">
    <source>
        <dbReference type="ARBA" id="ARBA00017291"/>
    </source>
</evidence>
<dbReference type="RefSeq" id="XP_025358359.1">
    <property type="nucleotide sequence ID" value="XM_025498398.1"/>
</dbReference>
<organism evidence="11 12">
    <name type="scientific">Meira miltonrushii</name>
    <dbReference type="NCBI Taxonomy" id="1280837"/>
    <lineage>
        <taxon>Eukaryota</taxon>
        <taxon>Fungi</taxon>
        <taxon>Dikarya</taxon>
        <taxon>Basidiomycota</taxon>
        <taxon>Ustilaginomycotina</taxon>
        <taxon>Exobasidiomycetes</taxon>
        <taxon>Exobasidiales</taxon>
        <taxon>Brachybasidiaceae</taxon>
        <taxon>Meira</taxon>
    </lineage>
</organism>
<dbReference type="EMBL" id="KZ819602">
    <property type="protein sequence ID" value="PWN38057.1"/>
    <property type="molecule type" value="Genomic_DNA"/>
</dbReference>
<dbReference type="PANTHER" id="PTHR28090">
    <property type="entry name" value="PROTEIN ROT1"/>
    <property type="match status" value="1"/>
</dbReference>
<keyword evidence="5" id="KW-0812">Transmembrane</keyword>
<dbReference type="PANTHER" id="PTHR28090:SF1">
    <property type="entry name" value="PROTEIN ROT1"/>
    <property type="match status" value="1"/>
</dbReference>
<dbReference type="GO" id="GO:0006458">
    <property type="term" value="P:'de novo' protein folding"/>
    <property type="evidence" value="ECO:0007669"/>
    <property type="project" value="InterPro"/>
</dbReference>
<dbReference type="Proteomes" id="UP000245771">
    <property type="component" value="Unassembled WGS sequence"/>
</dbReference>
<gene>
    <name evidence="11" type="ORF">FA14DRAFT_159809</name>
</gene>
<keyword evidence="6 10" id="KW-0732">Signal</keyword>
<keyword evidence="8" id="KW-1133">Transmembrane helix</keyword>
<evidence type="ECO:0000256" key="7">
    <source>
        <dbReference type="ARBA" id="ARBA00022824"/>
    </source>
</evidence>
<evidence type="ECO:0000256" key="8">
    <source>
        <dbReference type="ARBA" id="ARBA00022989"/>
    </source>
</evidence>
<name>A0A316VK43_9BASI</name>
<feature type="chain" id="PRO_5016285353" description="Protein ROT1" evidence="10">
    <location>
        <begin position="31"/>
        <end position="210"/>
    </location>
</feature>
<dbReference type="OrthoDB" id="5327821at2759"/>
<evidence type="ECO:0000256" key="10">
    <source>
        <dbReference type="SAM" id="SignalP"/>
    </source>
</evidence>
<dbReference type="GO" id="GO:0051082">
    <property type="term" value="F:unfolded protein binding"/>
    <property type="evidence" value="ECO:0007669"/>
    <property type="project" value="TreeGrafter"/>
</dbReference>
<dbReference type="GeneID" id="37020179"/>
<feature type="signal peptide" evidence="10">
    <location>
        <begin position="1"/>
        <end position="30"/>
    </location>
</feature>
<dbReference type="AlphaFoldDB" id="A0A316VK43"/>
<keyword evidence="9" id="KW-0472">Membrane</keyword>
<evidence type="ECO:0000256" key="5">
    <source>
        <dbReference type="ARBA" id="ARBA00022692"/>
    </source>
</evidence>
<proteinExistence type="inferred from homology"/>
<dbReference type="GO" id="GO:0005789">
    <property type="term" value="C:endoplasmic reticulum membrane"/>
    <property type="evidence" value="ECO:0007669"/>
    <property type="project" value="UniProtKB-SubCell"/>
</dbReference>
<dbReference type="InterPro" id="IPR019623">
    <property type="entry name" value="Rot1"/>
</dbReference>
<reference evidence="11 12" key="1">
    <citation type="journal article" date="2018" name="Mol. Biol. Evol.">
        <title>Broad Genomic Sampling Reveals a Smut Pathogenic Ancestry of the Fungal Clade Ustilaginomycotina.</title>
        <authorList>
            <person name="Kijpornyongpan T."/>
            <person name="Mondo S.J."/>
            <person name="Barry K."/>
            <person name="Sandor L."/>
            <person name="Lee J."/>
            <person name="Lipzen A."/>
            <person name="Pangilinan J."/>
            <person name="LaButti K."/>
            <person name="Hainaut M."/>
            <person name="Henrissat B."/>
            <person name="Grigoriev I.V."/>
            <person name="Spatafora J.W."/>
            <person name="Aime M.C."/>
        </authorList>
    </citation>
    <scope>NUCLEOTIDE SEQUENCE [LARGE SCALE GENOMIC DNA]</scope>
    <source>
        <strain evidence="11 12">MCA 3882</strain>
    </source>
</reference>
<evidence type="ECO:0000256" key="6">
    <source>
        <dbReference type="ARBA" id="ARBA00022729"/>
    </source>
</evidence>
<evidence type="ECO:0000256" key="1">
    <source>
        <dbReference type="ARBA" id="ARBA00004115"/>
    </source>
</evidence>
<dbReference type="STRING" id="1280837.A0A316VK43"/>
<comment type="subcellular location">
    <subcellularLocation>
        <location evidence="1">Endoplasmic reticulum membrane</location>
        <topology evidence="1">Single-pass type I membrane protein</topology>
    </subcellularLocation>
</comment>
<protein>
    <recommendedName>
        <fullName evidence="4">Protein ROT1</fullName>
    </recommendedName>
    <alternativeName>
        <fullName evidence="3">Protein rot1</fullName>
    </alternativeName>
</protein>
<evidence type="ECO:0000256" key="2">
    <source>
        <dbReference type="ARBA" id="ARBA00007149"/>
    </source>
</evidence>
<evidence type="ECO:0000313" key="11">
    <source>
        <dbReference type="EMBL" id="PWN38057.1"/>
    </source>
</evidence>
<evidence type="ECO:0000256" key="3">
    <source>
        <dbReference type="ARBA" id="ARBA00016195"/>
    </source>
</evidence>